<accession>A0A5P2C9T8</accession>
<dbReference type="EMBL" id="CP029192">
    <property type="protein sequence ID" value="QES38101.1"/>
    <property type="molecule type" value="Genomic_DNA"/>
</dbReference>
<evidence type="ECO:0000313" key="2">
    <source>
        <dbReference type="Proteomes" id="UP000322927"/>
    </source>
</evidence>
<dbReference type="AlphaFoldDB" id="A0A5P2C9T8"/>
<sequence length="165" mass="18143">MAPELRDALVAAFVKRTAPGAGQTSLHSVGHVYKAVVRLDRYLTTLTWPPTRLAHLTAAHIDGFHESRKHIDSIRVDLSQLRQLLAVADGVSDAVSARLAGPLPKQIRGEGRHSCSRTELKRIAEASRADLRVAAARIRGNRDLLRCFRSGEDIARGNETVARRL</sequence>
<gene>
    <name evidence="1" type="ORF">DEJ48_35990</name>
</gene>
<protein>
    <submittedName>
        <fullName evidence="1">Uncharacterized protein</fullName>
    </submittedName>
</protein>
<dbReference type="Proteomes" id="UP000322927">
    <property type="component" value="Chromosome"/>
</dbReference>
<reference evidence="1 2" key="1">
    <citation type="submission" date="2018-05" db="EMBL/GenBank/DDBJ databases">
        <title>Streptomyces venezuelae.</title>
        <authorList>
            <person name="Kim W."/>
            <person name="Lee N."/>
            <person name="Cho B.-K."/>
        </authorList>
    </citation>
    <scope>NUCLEOTIDE SEQUENCE [LARGE SCALE GENOMIC DNA]</scope>
    <source>
        <strain evidence="1 2">ATCC 14584</strain>
    </source>
</reference>
<proteinExistence type="predicted"/>
<organism evidence="1 2">
    <name type="scientific">Streptomyces venezuelae</name>
    <dbReference type="NCBI Taxonomy" id="54571"/>
    <lineage>
        <taxon>Bacteria</taxon>
        <taxon>Bacillati</taxon>
        <taxon>Actinomycetota</taxon>
        <taxon>Actinomycetes</taxon>
        <taxon>Kitasatosporales</taxon>
        <taxon>Streptomycetaceae</taxon>
        <taxon>Streptomyces</taxon>
    </lineage>
</organism>
<name>A0A5P2C9T8_STRVZ</name>
<evidence type="ECO:0000313" key="1">
    <source>
        <dbReference type="EMBL" id="QES38101.1"/>
    </source>
</evidence>